<feature type="binding site" evidence="7">
    <location>
        <position position="246"/>
    </location>
    <ligand>
        <name>Ca(2+)</name>
        <dbReference type="ChEBI" id="CHEBI:29108"/>
        <label>2</label>
    </ligand>
</feature>
<evidence type="ECO:0000313" key="5">
    <source>
        <dbReference type="Proteomes" id="UP000254876"/>
    </source>
</evidence>
<dbReference type="GeneID" id="56683251"/>
<dbReference type="EMBL" id="CP014339">
    <property type="protein sequence ID" value="AQX51679.1"/>
    <property type="molecule type" value="Genomic_DNA"/>
</dbReference>
<feature type="binding site" evidence="6 8">
    <location>
        <position position="134"/>
    </location>
    <ligand>
        <name>Ca(2+)</name>
        <dbReference type="ChEBI" id="CHEBI:29108"/>
        <label>1</label>
    </ligand>
</feature>
<dbReference type="SUPFAM" id="SSF56978">
    <property type="entry name" value="Perfringolysin"/>
    <property type="match status" value="1"/>
</dbReference>
<feature type="binding site" evidence="6 8">
    <location>
        <position position="246"/>
    </location>
    <ligand>
        <name>Ca(2+)</name>
        <dbReference type="ChEBI" id="CHEBI:29108"/>
        <label>1</label>
    </ligand>
</feature>
<dbReference type="Proteomes" id="UP000254876">
    <property type="component" value="Unassembled WGS sequence"/>
</dbReference>
<feature type="binding site" evidence="6 8">
    <location>
        <position position="244"/>
    </location>
    <ligand>
        <name>Ca(2+)</name>
        <dbReference type="ChEBI" id="CHEBI:29108"/>
        <label>1</label>
    </ligand>
</feature>
<evidence type="ECO:0000313" key="3">
    <source>
        <dbReference type="EMBL" id="STD14829.1"/>
    </source>
</evidence>
<dbReference type="SMR" id="A0A1T3D3K1"/>
<dbReference type="PDB" id="9CCQ">
    <property type="method" value="EM"/>
    <property type="resolution" value="3.13 A"/>
    <property type="chains" value="A/AA/AB/AC/AD/B/C/D/E/F/G/H/I/J/K/L/M/N/O/P/Q/R/S/T/U/V/W/X/Y/Z=22-379"/>
</dbReference>
<dbReference type="PDB" id="9CCP">
    <property type="method" value="EM"/>
    <property type="resolution" value="2.87 A"/>
    <property type="chains" value="A/AA/B/BA/C/CA/D/DA/E/F/G/H/I/J/K/L/M/N/O/P/Q/R/S/T/U/V/W/X/Y/Z=22-379"/>
</dbReference>
<dbReference type="InterPro" id="IPR036363">
    <property type="entry name" value="Thiol_cytolysin_ab_sf"/>
</dbReference>
<dbReference type="Gene3D" id="3.40.30.40">
    <property type="entry name" value="Perfringolysin"/>
    <property type="match status" value="1"/>
</dbReference>
<reference evidence="2" key="2">
    <citation type="submission" date="2016-06" db="EMBL/GenBank/DDBJ databases">
        <authorList>
            <person name="Nicholson A.C."/>
        </authorList>
    </citation>
    <scope>NUCLEOTIDE SEQUENCE [LARGE SCALE GENOMIC DNA]</scope>
    <source>
        <strain evidence="2">E6809</strain>
    </source>
</reference>
<reference evidence="7 8" key="5">
    <citation type="journal article" date="2025" name="Sci. Adv.">
        <title>Structural basis for the pore-forming activity of a complement-like toxin.</title>
        <authorList>
            <person name="Johnstone B.A."/>
            <person name="Christie M.P."/>
            <person name="Joseph R."/>
            <person name="Morton C.J."/>
            <person name="Brown H.G."/>
            <person name="Hanssen E."/>
            <person name="Sanford T.C."/>
            <person name="Abrahamsen H.L."/>
            <person name="Tweten R.K."/>
            <person name="Parker M.W."/>
        </authorList>
    </citation>
    <scope>STRUCTURE BY ELECTRON MICROSCOPY (2.87 ANGSTROMS) OF 22-379 IN COMPLEX WITH CA(2+)</scope>
</reference>
<protein>
    <submittedName>
        <fullName evidence="2">Hemolysin</fullName>
    </submittedName>
    <submittedName>
        <fullName evidence="3">Thiol-activated cytolysin</fullName>
    </submittedName>
</protein>
<dbReference type="EMBL" id="UFYD01000001">
    <property type="protein sequence ID" value="STD14829.1"/>
    <property type="molecule type" value="Genomic_DNA"/>
</dbReference>
<evidence type="ECO:0007829" key="7">
    <source>
        <dbReference type="PDB" id="9CCP"/>
    </source>
</evidence>
<accession>A0A1T3D3K1</accession>
<keyword evidence="6 7" id="KW-0106">Calcium</keyword>
<dbReference type="Gene3D" id="3.90.840.10">
    <property type="entry name" value="Thiol-activated cytolysin superfamily/Thiol-activated cytolysin, alpha-beta domain"/>
    <property type="match status" value="1"/>
</dbReference>
<dbReference type="PROSITE" id="PS51257">
    <property type="entry name" value="PROKAR_LIPOPROTEIN"/>
    <property type="match status" value="1"/>
</dbReference>
<dbReference type="RefSeq" id="WP_009088673.1">
    <property type="nucleotide sequence ID" value="NZ_BQKR01000010.1"/>
</dbReference>
<name>A0A1T3D3K1_9FLAO</name>
<dbReference type="AlphaFoldDB" id="A0A1T3D3K1"/>
<feature type="binding site" evidence="6 8">
    <location>
        <position position="242"/>
    </location>
    <ligand>
        <name>Ca(2+)</name>
        <dbReference type="ChEBI" id="CHEBI:29108"/>
        <label>1</label>
    </ligand>
</feature>
<gene>
    <name evidence="3" type="primary">ply_2</name>
    <name evidence="1" type="ORF">AYC66_13770</name>
    <name evidence="2" type="ORF">BAY09_14715</name>
    <name evidence="3" type="ORF">NCTC10588_04020</name>
</gene>
<dbReference type="GO" id="GO:0046872">
    <property type="term" value="F:metal ion binding"/>
    <property type="evidence" value="ECO:0007669"/>
    <property type="project" value="UniProtKB-KW"/>
</dbReference>
<evidence type="ECO:0000313" key="4">
    <source>
        <dbReference type="Proteomes" id="UP000189738"/>
    </source>
</evidence>
<dbReference type="InterPro" id="IPR001869">
    <property type="entry name" value="Thiol_cytolysin"/>
</dbReference>
<keyword evidence="6 7" id="KW-0479">Metal-binding</keyword>
<reference evidence="6" key="4">
    <citation type="journal article" date="2024" name="Nat. Commun.">
        <title>Distant relatives of a eukaryotic cell-specific toxin family evolved a complement-like mechanism to kill bacteria.</title>
        <authorList>
            <person name="Abrahamsen H.L."/>
            <person name="Sanford T.C."/>
            <person name="Collamore C.E."/>
            <person name="Johnstone B.A."/>
            <person name="Coyne M.J."/>
            <person name="Garcia-Bayona L."/>
            <person name="Christie M.P."/>
            <person name="Evans J.C."/>
            <person name="Farrand A.J."/>
            <person name="Flores K."/>
            <person name="Morton C.J."/>
            <person name="Parker M.W."/>
            <person name="Comstock L.E."/>
            <person name="Tweten R.K."/>
        </authorList>
    </citation>
    <scope>X-RAY CRYSTALLOGRAPHY (1.85 ANGSTROMS) OF 22-379 IN COMPLEX WITH CA(2+)</scope>
</reference>
<organism evidence="2">
    <name type="scientific">Elizabethkingia anophelis</name>
    <dbReference type="NCBI Taxonomy" id="1117645"/>
    <lineage>
        <taxon>Bacteria</taxon>
        <taxon>Pseudomonadati</taxon>
        <taxon>Bacteroidota</taxon>
        <taxon>Flavobacteriia</taxon>
        <taxon>Flavobacteriales</taxon>
        <taxon>Weeksellaceae</taxon>
        <taxon>Elizabethkingia</taxon>
    </lineage>
</organism>
<evidence type="ECO:0000313" key="2">
    <source>
        <dbReference type="EMBL" id="OPB52403.1"/>
    </source>
</evidence>
<reference evidence="1 4" key="1">
    <citation type="submission" date="2016-02" db="EMBL/GenBank/DDBJ databases">
        <authorList>
            <person name="Nicholson A.C."/>
            <person name="Humrighouse B.W."/>
            <person name="Loparev V."/>
            <person name="Emery B."/>
            <person name="Graziano J."/>
            <person name="McQuiston J.R."/>
        </authorList>
    </citation>
    <scope>NUCLEOTIDE SEQUENCE [LARGE SCALE GENOMIC DNA]</scope>
    <source>
        <strain evidence="1 4">E6809</strain>
    </source>
</reference>
<evidence type="ECO:0007829" key="8">
    <source>
        <dbReference type="PDB" id="9CCQ"/>
    </source>
</evidence>
<reference evidence="3 5" key="3">
    <citation type="submission" date="2018-06" db="EMBL/GenBank/DDBJ databases">
        <authorList>
            <consortium name="Pathogen Informatics"/>
            <person name="Doyle S."/>
        </authorList>
    </citation>
    <scope>NUCLEOTIDE SEQUENCE [LARGE SCALE GENOMIC DNA]</scope>
    <source>
        <strain evidence="3 5">NCTC10588</strain>
    </source>
</reference>
<dbReference type="PDB" id="8G32">
    <property type="method" value="X-ray"/>
    <property type="resolution" value="1.85 A"/>
    <property type="chains" value="A/B=22-379"/>
</dbReference>
<dbReference type="EMBL" id="MAHS01000003">
    <property type="protein sequence ID" value="OPB52403.1"/>
    <property type="molecule type" value="Genomic_DNA"/>
</dbReference>
<evidence type="ECO:0000313" key="1">
    <source>
        <dbReference type="EMBL" id="AQX51679.1"/>
    </source>
</evidence>
<keyword evidence="6 7" id="KW-0002">3D-structure</keyword>
<evidence type="ECO:0007829" key="6">
    <source>
        <dbReference type="PDB" id="8G32"/>
    </source>
</evidence>
<proteinExistence type="evidence at protein level"/>
<sequence length="379" mass="41264">MKKLLFPIVALAATSLTIISCRQDSEVNPLQVQNSSKVLNPNVTLPANNLLYDEFFVSKESKLIEDSRNNKRKTSKIASLNPYASTKAVLTTTSSTLTSDQIVVTVPQKTFIGGVYNSTTLDNLDYTPISYPLDPITVSYSFPSDFIVDTIERPSLSSMRASVFKAMRAANFSGEQSLAFDYNIKQFSYYSELKIAFGSNVNIGKIFSIDISGSNNKIKRTTGVFAKFTQKNFTIDMDLPADGNIFKNNSDLALTNGKNPVYISSVTYGRLGIISIESNASYNEVNFALKAALTAGIVNGSLNIDSNSKKILEESDLSVYLVGGRGTDAVQVIKGFAGFSNFIVNGGQFTPEAPGVPIYFSASHASDNSVYYTTFTIDK</sequence>
<dbReference type="GO" id="GO:0015485">
    <property type="term" value="F:cholesterol binding"/>
    <property type="evidence" value="ECO:0007669"/>
    <property type="project" value="InterPro"/>
</dbReference>
<dbReference type="Pfam" id="PF01289">
    <property type="entry name" value="Thiol_cytolysin"/>
    <property type="match status" value="1"/>
</dbReference>
<dbReference type="PRINTS" id="PR01400">
    <property type="entry name" value="TACYTOLYSIN"/>
</dbReference>
<feature type="binding site" evidence="7">
    <location>
        <position position="134"/>
    </location>
    <ligand>
        <name>Ca(2+)</name>
        <dbReference type="ChEBI" id="CHEBI:29108"/>
        <label>2</label>
    </ligand>
</feature>
<dbReference type="InterPro" id="IPR036359">
    <property type="entry name" value="Thiol_cytolysin_sf"/>
</dbReference>
<feature type="binding site" evidence="6 8">
    <location>
        <position position="249"/>
    </location>
    <ligand>
        <name>Ca(2+)</name>
        <dbReference type="ChEBI" id="CHEBI:29108"/>
        <label>1</label>
    </ligand>
</feature>
<dbReference type="Proteomes" id="UP000189738">
    <property type="component" value="Chromosome"/>
</dbReference>